<dbReference type="Pfam" id="PF04031">
    <property type="entry name" value="Las1"/>
    <property type="match status" value="1"/>
</dbReference>
<dbReference type="InterPro" id="IPR007174">
    <property type="entry name" value="Las1"/>
</dbReference>
<evidence type="ECO:0008006" key="3">
    <source>
        <dbReference type="Google" id="ProtNLM"/>
    </source>
</evidence>
<organism evidence="1 2">
    <name type="scientific">Arxiozyma heterogenica</name>
    <dbReference type="NCBI Taxonomy" id="278026"/>
    <lineage>
        <taxon>Eukaryota</taxon>
        <taxon>Fungi</taxon>
        <taxon>Dikarya</taxon>
        <taxon>Ascomycota</taxon>
        <taxon>Saccharomycotina</taxon>
        <taxon>Saccharomycetes</taxon>
        <taxon>Saccharomycetales</taxon>
        <taxon>Saccharomycetaceae</taxon>
        <taxon>Arxiozyma</taxon>
    </lineage>
</organism>
<protein>
    <recommendedName>
        <fullName evidence="3">Las1p</fullName>
    </recommendedName>
</protein>
<proteinExistence type="predicted"/>
<dbReference type="GO" id="GO:0030687">
    <property type="term" value="C:preribosome, large subunit precursor"/>
    <property type="evidence" value="ECO:0007669"/>
    <property type="project" value="TreeGrafter"/>
</dbReference>
<evidence type="ECO:0000313" key="2">
    <source>
        <dbReference type="Proteomes" id="UP001306508"/>
    </source>
</evidence>
<evidence type="ECO:0000313" key="1">
    <source>
        <dbReference type="EMBL" id="KAK5779566.1"/>
    </source>
</evidence>
<dbReference type="AlphaFoldDB" id="A0AAN7ZXQ0"/>
<reference evidence="2" key="1">
    <citation type="submission" date="2023-07" db="EMBL/GenBank/DDBJ databases">
        <title>A draft genome of Kazachstania heterogenica Y-27499.</title>
        <authorList>
            <person name="Donic C."/>
            <person name="Kralova J.S."/>
            <person name="Fidel L."/>
            <person name="Ben-Dor S."/>
            <person name="Jung S."/>
        </authorList>
    </citation>
    <scope>NUCLEOTIDE SEQUENCE [LARGE SCALE GENOMIC DNA]</scope>
    <source>
        <strain evidence="2">Y27499</strain>
    </source>
</reference>
<keyword evidence="2" id="KW-1185">Reference proteome</keyword>
<dbReference type="PANTHER" id="PTHR15002:SF0">
    <property type="entry name" value="RIBOSOMAL BIOGENESIS PROTEIN LAS1L"/>
    <property type="match status" value="1"/>
</dbReference>
<accession>A0AAN7ZXQ0</accession>
<dbReference type="GO" id="GO:0000470">
    <property type="term" value="P:maturation of LSU-rRNA"/>
    <property type="evidence" value="ECO:0007669"/>
    <property type="project" value="TreeGrafter"/>
</dbReference>
<dbReference type="Proteomes" id="UP001306508">
    <property type="component" value="Unassembled WGS sequence"/>
</dbReference>
<sequence>MTHARIVPWKYTEEWEQLKNWFYSKSTEDQRRAILKVNSYQCKGSQYLPHVVDSTCQLTNAVLMDEAEVVDKLNVRLNYTMSLIRFVNGILDPNQKAQFAIPLHTIAKNVGLSSWFVELRHWGTHERDLPSLDMLRIAVKDALNWLWLHYWDDSELLEESEEDSDEDEEYSEEEYKNIDSIKIKAIVNLIKDWNHEYLILFKENKKNWMSTGDDKESIKKVISSENFVIEPQDNTHSNKNDKKLEKKRIEIAEKINEYVSLWQVQWQQSKNKSKFIEIVLNCYNPLLITMLISQLDITFSEEYFKWILAKYQKLIMDEQVKIPTLFKNFKTFEDLFKYTIKKNLKLLRTNDIISTYEEWLLLFDKETVTVLSYRFIQSIQEKIRNFGSLKNDDWRNKKNQRYRKKLNENKERQEKFKIKLDDILATNNRDPKNFESLIEEETNKYHELIVKRNKSLVDTNNRSTREVQNEKTNPFKSPTDTLDILNDLALLKKRLNRNKLVNQQTITITSIGHSSKPNKIVKRWSKVQNWTPKPFGQL</sequence>
<dbReference type="GO" id="GO:0090730">
    <property type="term" value="C:Las1 complex"/>
    <property type="evidence" value="ECO:0007669"/>
    <property type="project" value="InterPro"/>
</dbReference>
<dbReference type="PANTHER" id="PTHR15002">
    <property type="entry name" value="RIBOSOMAL BIOGENESIS PROTEIN LAS1L"/>
    <property type="match status" value="1"/>
</dbReference>
<comment type="caution">
    <text evidence="1">The sequence shown here is derived from an EMBL/GenBank/DDBJ whole genome shotgun (WGS) entry which is preliminary data.</text>
</comment>
<gene>
    <name evidence="1" type="ORF">RI543_003458</name>
</gene>
<dbReference type="EMBL" id="JAWIZZ010000047">
    <property type="protein sequence ID" value="KAK5779566.1"/>
    <property type="molecule type" value="Genomic_DNA"/>
</dbReference>
<dbReference type="GO" id="GO:0004519">
    <property type="term" value="F:endonuclease activity"/>
    <property type="evidence" value="ECO:0007669"/>
    <property type="project" value="InterPro"/>
</dbReference>
<name>A0AAN7ZXQ0_9SACH</name>
<dbReference type="GO" id="GO:0000460">
    <property type="term" value="P:maturation of 5.8S rRNA"/>
    <property type="evidence" value="ECO:0007669"/>
    <property type="project" value="TreeGrafter"/>
</dbReference>